<sequence length="196" mass="22531">MAKVQFSELWPQLMGLVPVYTRDGVNGTSILLEKNPALFCEVKTKTMLGRLCRTFLIDLRLAHRAYSHICGRRYAVPISLRPGLVMVPVRARTARVKDDGTRAYLVKDKIRKYLPEDRRSNMSGTRIVFVNDTSIVVPHRWSNVREVMVAAELVEREGVKLNGYLVDRIGCEVRENPDSYCCKKCPRRDLCYPEEE</sequence>
<proteinExistence type="predicted"/>
<keyword evidence="2" id="KW-1185">Reference proteome</keyword>
<dbReference type="AlphaFoldDB" id="A0A0B7MD58"/>
<name>A0A0B7MD58_9FIRM</name>
<evidence type="ECO:0000313" key="1">
    <source>
        <dbReference type="EMBL" id="CEO88015.1"/>
    </source>
</evidence>
<accession>A0A0B7MD58</accession>
<evidence type="ECO:0000313" key="2">
    <source>
        <dbReference type="Proteomes" id="UP000046155"/>
    </source>
</evidence>
<reference evidence="2" key="1">
    <citation type="submission" date="2015-01" db="EMBL/GenBank/DDBJ databases">
        <authorList>
            <person name="Manzoor Shahid"/>
            <person name="Zubair Saima"/>
        </authorList>
    </citation>
    <scope>NUCLEOTIDE SEQUENCE [LARGE SCALE GENOMIC DNA]</scope>
    <source>
        <strain evidence="2">Sp3</strain>
    </source>
</reference>
<protein>
    <submittedName>
        <fullName evidence="1">Uncharacterized protein</fullName>
    </submittedName>
</protein>
<dbReference type="RefSeq" id="WP_044664265.1">
    <property type="nucleotide sequence ID" value="NZ_CDRZ01000046.1"/>
</dbReference>
<gene>
    <name evidence="1" type="ORF">SSCH_140015</name>
</gene>
<dbReference type="Proteomes" id="UP000046155">
    <property type="component" value="Unassembled WGS sequence"/>
</dbReference>
<dbReference type="EMBL" id="CDRZ01000046">
    <property type="protein sequence ID" value="CEO88015.1"/>
    <property type="molecule type" value="Genomic_DNA"/>
</dbReference>
<organism evidence="1 2">
    <name type="scientific">Syntrophaceticus schinkii</name>
    <dbReference type="NCBI Taxonomy" id="499207"/>
    <lineage>
        <taxon>Bacteria</taxon>
        <taxon>Bacillati</taxon>
        <taxon>Bacillota</taxon>
        <taxon>Clostridia</taxon>
        <taxon>Thermoanaerobacterales</taxon>
        <taxon>Thermoanaerobacterales Family III. Incertae Sedis</taxon>
        <taxon>Syntrophaceticus</taxon>
    </lineage>
</organism>
<dbReference type="OrthoDB" id="2374476at2"/>